<sequence length="140" mass="15970">MKHILSFLMVLLFAVPFTFGIISVSEMQQERAEVRAIWEKMLREMQAEGYLADSVAQYYTDYLKSRGYQQSTPFFTASHTSQATRAVRPQHGRVDPSQNVVTLTVEVEPKPFIKAVSFLQTGHSTFRFTGTKISDYIPPD</sequence>
<comment type="caution">
    <text evidence="1">The sequence shown here is derived from an EMBL/GenBank/DDBJ whole genome shotgun (WGS) entry which is preliminary data.</text>
</comment>
<gene>
    <name evidence="1" type="ORF">O3V59_08580</name>
</gene>
<evidence type="ECO:0000313" key="1">
    <source>
        <dbReference type="EMBL" id="MDA5108415.1"/>
    </source>
</evidence>
<dbReference type="EMBL" id="JAPYYP010000008">
    <property type="protein sequence ID" value="MDA5108415.1"/>
    <property type="molecule type" value="Genomic_DNA"/>
</dbReference>
<evidence type="ECO:0000313" key="2">
    <source>
        <dbReference type="Proteomes" id="UP001151071"/>
    </source>
</evidence>
<proteinExistence type="predicted"/>
<dbReference type="RefSeq" id="WP_271139924.1">
    <property type="nucleotide sequence ID" value="NZ_JAPYYP010000008.1"/>
</dbReference>
<name>A0A9X3TQA2_9BACL</name>
<keyword evidence="2" id="KW-1185">Reference proteome</keyword>
<dbReference type="Proteomes" id="UP001151071">
    <property type="component" value="Unassembled WGS sequence"/>
</dbReference>
<organism evidence="1 2">
    <name type="scientific">Brevibacillus thermoruber</name>
    <dbReference type="NCBI Taxonomy" id="33942"/>
    <lineage>
        <taxon>Bacteria</taxon>
        <taxon>Bacillati</taxon>
        <taxon>Bacillota</taxon>
        <taxon>Bacilli</taxon>
        <taxon>Bacillales</taxon>
        <taxon>Paenibacillaceae</taxon>
        <taxon>Brevibacillus</taxon>
    </lineage>
</organism>
<dbReference type="AlphaFoldDB" id="A0A9X3TQA2"/>
<accession>A0A9X3TQA2</accession>
<protein>
    <submittedName>
        <fullName evidence="1">Uncharacterized protein</fullName>
    </submittedName>
</protein>
<reference evidence="1" key="1">
    <citation type="submission" date="2022-12" db="EMBL/GenBank/DDBJ databases">
        <title>Draft genome sequence of the thermophilic strain Brevibacillus thermoruber HT42, isolated from Los Humeros, Puebla, Mexico, with biotechnological potential.</title>
        <authorList>
            <person name="Lara Sanchez J."/>
            <person name="Solis Palacios R."/>
            <person name="Bustos Baena A.S."/>
            <person name="Ruz Baez A.E."/>
            <person name="Espinosa Luna G."/>
            <person name="Oliart Ros R.M."/>
        </authorList>
    </citation>
    <scope>NUCLEOTIDE SEQUENCE</scope>
    <source>
        <strain evidence="1">HT42</strain>
    </source>
</reference>